<feature type="region of interest" description="Disordered" evidence="1">
    <location>
        <begin position="501"/>
        <end position="570"/>
    </location>
</feature>
<gene>
    <name evidence="2" type="ORF">UCRPC4_g06479</name>
</gene>
<reference evidence="2 3" key="1">
    <citation type="submission" date="2015-05" db="EMBL/GenBank/DDBJ databases">
        <title>Distinctive expansion of gene families associated with plant cell wall degradation and secondary metabolism in the genomes of grapevine trunk pathogens.</title>
        <authorList>
            <person name="Lawrence D.P."/>
            <person name="Travadon R."/>
            <person name="Rolshausen P.E."/>
            <person name="Baumgartner K."/>
        </authorList>
    </citation>
    <scope>NUCLEOTIDE SEQUENCE [LARGE SCALE GENOMIC DNA]</scope>
    <source>
        <strain evidence="2">UCRPC4</strain>
    </source>
</reference>
<feature type="compositionally biased region" description="Basic and acidic residues" evidence="1">
    <location>
        <begin position="452"/>
        <end position="470"/>
    </location>
</feature>
<dbReference type="Gene3D" id="2.60.40.640">
    <property type="match status" value="1"/>
</dbReference>
<evidence type="ECO:0000256" key="1">
    <source>
        <dbReference type="SAM" id="MobiDB-lite"/>
    </source>
</evidence>
<feature type="region of interest" description="Disordered" evidence="1">
    <location>
        <begin position="174"/>
        <end position="228"/>
    </location>
</feature>
<dbReference type="OrthoDB" id="7785529at2759"/>
<feature type="compositionally biased region" description="Polar residues" evidence="1">
    <location>
        <begin position="555"/>
        <end position="568"/>
    </location>
</feature>
<sequence length="723" mass="79593">MPNDPFLAATSPSILPRGRSLLSRLTNPLASRSRNISEFYIELDDPWRSYGPGDTISGSVVLTVVKPVRITHLVFERGIISYHITSTLTRPVAIAPVTSCERRVQFQDTIDIAPLTLPKPKVISLEPIVKRGRVKNRVVPSSIEQQQRQRGVANLSRTNTEHSMDASNMSLTEIIPPLSPVPSEASTASVATGSSQSFRIVQNQAPSNSGNSVKSANPRSSSSSVSDSVITATTELVRPGGIPGDTIPVKVSVKHTKAIRGIVIVTLYRQGRIDMHPPLPMGPQSKGKTAEYEDVYPKSKTGLGGLHFTSGSPSSVFRKDLSQTTAPMIINPYTLTAEVKASIRVPEDAFPSISNVPGAMISFKYYVEVVIDVCGKLGESRLLDRLSLTTDTNNYASNGVYNQRNNLTSTWADRIIDTDPIRRIKTVVSCVFDVTVGSRDSSRIVRKNSHGDLLQDHFDNPAEDTAERLPGEGGSEDDWRAYYGDDYPYDSYWYDRHEISPHQHHQHHPHHPSEQPVPPPETEENVDEKTRLRRAEEFLLPSQPPQDDDEDHRSSPSVSLPINGTNMMPTAPALVEDDELYGYRGSDISQSDPQGPRPIATAASARSVDTIVPRRPHPSDHPIASPPGFEFGLDINNTATVDDKQELERQRLLSEASAPPRVEDELVEQGCCSSEPSAPPIAQPAVIDVPTAPPLTEEDEYQYLEGERHNFHGGIEHLPQYQR</sequence>
<organism evidence="2 3">
    <name type="scientific">Phaeomoniella chlamydospora</name>
    <name type="common">Phaeoacremonium chlamydosporum</name>
    <dbReference type="NCBI Taxonomy" id="158046"/>
    <lineage>
        <taxon>Eukaryota</taxon>
        <taxon>Fungi</taxon>
        <taxon>Dikarya</taxon>
        <taxon>Ascomycota</taxon>
        <taxon>Pezizomycotina</taxon>
        <taxon>Eurotiomycetes</taxon>
        <taxon>Chaetothyriomycetidae</taxon>
        <taxon>Phaeomoniellales</taxon>
        <taxon>Phaeomoniellaceae</taxon>
        <taxon>Phaeomoniella</taxon>
    </lineage>
</organism>
<feature type="compositionally biased region" description="Low complexity" evidence="1">
    <location>
        <begin position="212"/>
        <end position="228"/>
    </location>
</feature>
<proteinExistence type="predicted"/>
<feature type="compositionally biased region" description="Polar residues" evidence="1">
    <location>
        <begin position="184"/>
        <end position="211"/>
    </location>
</feature>
<accession>A0A0G2DY49</accession>
<evidence type="ECO:0000313" key="2">
    <source>
        <dbReference type="EMBL" id="KKY15051.1"/>
    </source>
</evidence>
<evidence type="ECO:0000313" key="3">
    <source>
        <dbReference type="Proteomes" id="UP000053317"/>
    </source>
</evidence>
<feature type="region of interest" description="Disordered" evidence="1">
    <location>
        <begin position="586"/>
        <end position="631"/>
    </location>
</feature>
<feature type="region of interest" description="Disordered" evidence="1">
    <location>
        <begin position="137"/>
        <end position="162"/>
    </location>
</feature>
<comment type="caution">
    <text evidence="2">The sequence shown here is derived from an EMBL/GenBank/DDBJ whole genome shotgun (WGS) entry which is preliminary data.</text>
</comment>
<dbReference type="AlphaFoldDB" id="A0A0G2DY49"/>
<keyword evidence="3" id="KW-1185">Reference proteome</keyword>
<feature type="region of interest" description="Disordered" evidence="1">
    <location>
        <begin position="452"/>
        <end position="481"/>
    </location>
</feature>
<name>A0A0G2DY49_PHACM</name>
<dbReference type="EMBL" id="LCWF01000196">
    <property type="protein sequence ID" value="KKY15051.1"/>
    <property type="molecule type" value="Genomic_DNA"/>
</dbReference>
<dbReference type="Proteomes" id="UP000053317">
    <property type="component" value="Unassembled WGS sequence"/>
</dbReference>
<feature type="region of interest" description="Disordered" evidence="1">
    <location>
        <begin position="653"/>
        <end position="686"/>
    </location>
</feature>
<dbReference type="InterPro" id="IPR014752">
    <property type="entry name" value="Arrestin-like_C"/>
</dbReference>
<feature type="compositionally biased region" description="Basic and acidic residues" evidence="1">
    <location>
        <begin position="527"/>
        <end position="537"/>
    </location>
</feature>
<reference evidence="2 3" key="2">
    <citation type="submission" date="2015-05" db="EMBL/GenBank/DDBJ databases">
        <authorList>
            <person name="Morales-Cruz A."/>
            <person name="Amrine K.C."/>
            <person name="Cantu D."/>
        </authorList>
    </citation>
    <scope>NUCLEOTIDE SEQUENCE [LARGE SCALE GENOMIC DNA]</scope>
    <source>
        <strain evidence="2">UCRPC4</strain>
    </source>
</reference>
<protein>
    <submittedName>
        <fullName evidence="2">Putative ph response protein</fullName>
    </submittedName>
</protein>